<accession>A0A8D2FYR0</accession>
<dbReference type="PANTHER" id="PTHR12138:SF133">
    <property type="entry name" value="SECRETED PROTEIN"/>
    <property type="match status" value="1"/>
</dbReference>
<protein>
    <submittedName>
        <fullName evidence="2">Uncharacterized protein</fullName>
    </submittedName>
</protein>
<evidence type="ECO:0000313" key="2">
    <source>
        <dbReference type="Ensembl" id="ENSTGEP00000028638.1"/>
    </source>
</evidence>
<dbReference type="Ensembl" id="ENSTGET00000034133.1">
    <property type="protein sequence ID" value="ENSTGEP00000028638.1"/>
    <property type="gene ID" value="ENSTGEG00000023071.1"/>
</dbReference>
<dbReference type="AlphaFoldDB" id="A0A8D2FYR0"/>
<evidence type="ECO:0000313" key="3">
    <source>
        <dbReference type="Proteomes" id="UP000694411"/>
    </source>
</evidence>
<name>A0A8D2FYR0_THEGE</name>
<reference evidence="2" key="1">
    <citation type="submission" date="2018-05" db="EMBL/GenBank/DDBJ databases">
        <title>Whole genome of Theropithecus gelada.</title>
        <authorList>
            <person name="Chiou K.L."/>
            <person name="Snyder-Mackler N."/>
        </authorList>
    </citation>
    <scope>NUCLEOTIDE SEQUENCE [LARGE SCALE GENOMIC DNA]</scope>
</reference>
<evidence type="ECO:0000256" key="1">
    <source>
        <dbReference type="SAM" id="MobiDB-lite"/>
    </source>
</evidence>
<organism evidence="2 3">
    <name type="scientific">Theropithecus gelada</name>
    <name type="common">Gelada baboon</name>
    <dbReference type="NCBI Taxonomy" id="9565"/>
    <lineage>
        <taxon>Eukaryota</taxon>
        <taxon>Metazoa</taxon>
        <taxon>Chordata</taxon>
        <taxon>Craniata</taxon>
        <taxon>Vertebrata</taxon>
        <taxon>Euteleostomi</taxon>
        <taxon>Mammalia</taxon>
        <taxon>Eutheria</taxon>
        <taxon>Euarchontoglires</taxon>
        <taxon>Primates</taxon>
        <taxon>Haplorrhini</taxon>
        <taxon>Catarrhini</taxon>
        <taxon>Cercopithecidae</taxon>
        <taxon>Cercopithecinae</taxon>
        <taxon>Theropithecus</taxon>
    </lineage>
</organism>
<keyword evidence="3" id="KW-1185">Reference proteome</keyword>
<reference evidence="2" key="3">
    <citation type="submission" date="2025-09" db="UniProtKB">
        <authorList>
            <consortium name="Ensembl"/>
        </authorList>
    </citation>
    <scope>IDENTIFICATION</scope>
</reference>
<dbReference type="PRINTS" id="PR02045">
    <property type="entry name" value="F138DOMAIN"/>
</dbReference>
<sequence length="93" mass="9709">GRDGWITQGQEFENKTGFCHVGQTGLELLTLSDPPTLASQSAGITGVSHRAQPILPRRGGPSRRVGDGSGGLANGMWGLRRTGQSEVTPGILV</sequence>
<feature type="region of interest" description="Disordered" evidence="1">
    <location>
        <begin position="40"/>
        <end position="93"/>
    </location>
</feature>
<reference evidence="2" key="2">
    <citation type="submission" date="2025-08" db="UniProtKB">
        <authorList>
            <consortium name="Ensembl"/>
        </authorList>
    </citation>
    <scope>IDENTIFICATION</scope>
</reference>
<dbReference type="PANTHER" id="PTHR12138">
    <property type="entry name" value="PRIMATE-EXPANDED PROTEIN FAMILY"/>
    <property type="match status" value="1"/>
</dbReference>
<dbReference type="Proteomes" id="UP000694411">
    <property type="component" value="Chromosome 3"/>
</dbReference>
<proteinExistence type="predicted"/>